<dbReference type="GO" id="GO:0016791">
    <property type="term" value="F:phosphatase activity"/>
    <property type="evidence" value="ECO:0007669"/>
    <property type="project" value="TreeGrafter"/>
</dbReference>
<dbReference type="OrthoDB" id="9810449at2"/>
<sequence>MLGASEQPLCEAYDLAMLDLDGVVYVGGEAVPGAPDHLETVRARGQRLAFITNNASRPPEVVAAHLTELGVQAGADDVVTSAQAAARVLRDRLGEGARVVVLGAEGLLEALKAEGLVPVGVADEAEALVTGYDPDLVWRDLMHGAVLVQDGLWWVASNSDLTIPTPYGVAPGHGVLVDMLRRFTGVEPDIAGKPARPLLDETVRRVGGTRPLMVGDRLDTDIAGAHAAGVDSLLVLTGVSGLGDLAGATPDLRPTYISADLAGLLVTHPKVTVAQGRCSLGGWEAVGGERGVEVTGSGSVDDWWRAVASVCWWWLDTSGAAADVSRLTPPR</sequence>
<keyword evidence="2" id="KW-1185">Reference proteome</keyword>
<gene>
    <name evidence="1" type="ORF">SAMN04487968_11932</name>
</gene>
<organism evidence="1 2">
    <name type="scientific">Nocardioides terrae</name>
    <dbReference type="NCBI Taxonomy" id="574651"/>
    <lineage>
        <taxon>Bacteria</taxon>
        <taxon>Bacillati</taxon>
        <taxon>Actinomycetota</taxon>
        <taxon>Actinomycetes</taxon>
        <taxon>Propionibacteriales</taxon>
        <taxon>Nocardioidaceae</taxon>
        <taxon>Nocardioides</taxon>
    </lineage>
</organism>
<dbReference type="SUPFAM" id="SSF56784">
    <property type="entry name" value="HAD-like"/>
    <property type="match status" value="1"/>
</dbReference>
<dbReference type="Gene3D" id="3.40.50.1000">
    <property type="entry name" value="HAD superfamily/HAD-like"/>
    <property type="match status" value="2"/>
</dbReference>
<dbReference type="PANTHER" id="PTHR19288:SF95">
    <property type="entry name" value="D-GLYCEROL 3-PHOSPHATE PHOSPHATASE"/>
    <property type="match status" value="1"/>
</dbReference>
<dbReference type="AlphaFoldDB" id="A0A1I1P1D5"/>
<dbReference type="InterPro" id="IPR036412">
    <property type="entry name" value="HAD-like_sf"/>
</dbReference>
<proteinExistence type="predicted"/>
<protein>
    <submittedName>
        <fullName evidence="1">Haloacid Dehalogenase Superfamily Class (Subfamily) IIA</fullName>
    </submittedName>
</protein>
<dbReference type="Pfam" id="PF13242">
    <property type="entry name" value="Hydrolase_like"/>
    <property type="match status" value="1"/>
</dbReference>
<dbReference type="PANTHER" id="PTHR19288">
    <property type="entry name" value="4-NITROPHENYLPHOSPHATASE-RELATED"/>
    <property type="match status" value="1"/>
</dbReference>
<dbReference type="InterPro" id="IPR023214">
    <property type="entry name" value="HAD_sf"/>
</dbReference>
<dbReference type="NCBIfam" id="TIGR01460">
    <property type="entry name" value="HAD-SF-IIA"/>
    <property type="match status" value="1"/>
</dbReference>
<dbReference type="Pfam" id="PF13344">
    <property type="entry name" value="Hydrolase_6"/>
    <property type="match status" value="1"/>
</dbReference>
<dbReference type="InterPro" id="IPR006357">
    <property type="entry name" value="HAD-SF_hydro_IIA"/>
</dbReference>
<dbReference type="EMBL" id="FOLB01000019">
    <property type="protein sequence ID" value="SFC99770.1"/>
    <property type="molecule type" value="Genomic_DNA"/>
</dbReference>
<dbReference type="RefSeq" id="WP_091126524.1">
    <property type="nucleotide sequence ID" value="NZ_FOLB01000019.1"/>
</dbReference>
<evidence type="ECO:0000313" key="1">
    <source>
        <dbReference type="EMBL" id="SFC99770.1"/>
    </source>
</evidence>
<dbReference type="Proteomes" id="UP000198832">
    <property type="component" value="Unassembled WGS sequence"/>
</dbReference>
<accession>A0A1I1P1D5</accession>
<evidence type="ECO:0000313" key="2">
    <source>
        <dbReference type="Proteomes" id="UP000198832"/>
    </source>
</evidence>
<dbReference type="STRING" id="574651.SAMN04487968_11932"/>
<name>A0A1I1P1D5_9ACTN</name>
<reference evidence="1 2" key="1">
    <citation type="submission" date="2016-10" db="EMBL/GenBank/DDBJ databases">
        <authorList>
            <person name="de Groot N.N."/>
        </authorList>
    </citation>
    <scope>NUCLEOTIDE SEQUENCE [LARGE SCALE GENOMIC DNA]</scope>
    <source>
        <strain evidence="1 2">CGMCC 1.7056</strain>
    </source>
</reference>
<dbReference type="GO" id="GO:0005737">
    <property type="term" value="C:cytoplasm"/>
    <property type="evidence" value="ECO:0007669"/>
    <property type="project" value="TreeGrafter"/>
</dbReference>